<evidence type="ECO:0000313" key="2">
    <source>
        <dbReference type="EMBL" id="KAA2239072.1"/>
    </source>
</evidence>
<reference evidence="2 3" key="1">
    <citation type="submission" date="2019-09" db="EMBL/GenBank/DDBJ databases">
        <title>Chitinophaga ginsengihumi sp. nov., isolated from soil of ginseng rhizosphere.</title>
        <authorList>
            <person name="Lee J."/>
        </authorList>
    </citation>
    <scope>NUCLEOTIDE SEQUENCE [LARGE SCALE GENOMIC DNA]</scope>
    <source>
        <strain evidence="2 3">BN140078</strain>
    </source>
</reference>
<sequence length="190" mass="21289">MKKLSVAQMLVLAVIALAAGCKKDDDPGREPGKPTFLPVSVSYTVEQNGSKQRVILDSLVYNGDYSVGTLFMDGLDNQQWEYRIQFGYNSNKQCTTVTWFNGDNNNIRELDSLAYTGNKVTIYRLDPDDHRVWNSSSMTLGSDNKVALLGSKDTLIEMDTKMLDYTEFTYNSDGNPANFFIIIMRPILAG</sequence>
<comment type="caution">
    <text evidence="2">The sequence shown here is derived from an EMBL/GenBank/DDBJ whole genome shotgun (WGS) entry which is preliminary data.</text>
</comment>
<dbReference type="Proteomes" id="UP000324611">
    <property type="component" value="Unassembled WGS sequence"/>
</dbReference>
<feature type="chain" id="PRO_5023083462" evidence="1">
    <location>
        <begin position="19"/>
        <end position="190"/>
    </location>
</feature>
<proteinExistence type="predicted"/>
<protein>
    <submittedName>
        <fullName evidence="2">Uncharacterized protein</fullName>
    </submittedName>
</protein>
<reference evidence="2 3" key="2">
    <citation type="submission" date="2019-09" db="EMBL/GenBank/DDBJ databases">
        <authorList>
            <person name="Jin C."/>
        </authorList>
    </citation>
    <scope>NUCLEOTIDE SEQUENCE [LARGE SCALE GENOMIC DNA]</scope>
    <source>
        <strain evidence="2 3">BN140078</strain>
    </source>
</reference>
<feature type="signal peptide" evidence="1">
    <location>
        <begin position="1"/>
        <end position="18"/>
    </location>
</feature>
<organism evidence="2 3">
    <name type="scientific">Chitinophaga agrisoli</name>
    <dbReference type="NCBI Taxonomy" id="2607653"/>
    <lineage>
        <taxon>Bacteria</taxon>
        <taxon>Pseudomonadati</taxon>
        <taxon>Bacteroidota</taxon>
        <taxon>Chitinophagia</taxon>
        <taxon>Chitinophagales</taxon>
        <taxon>Chitinophagaceae</taxon>
        <taxon>Chitinophaga</taxon>
    </lineage>
</organism>
<dbReference type="RefSeq" id="WP_149840251.1">
    <property type="nucleotide sequence ID" value="NZ_VUOC01000004.1"/>
</dbReference>
<evidence type="ECO:0000313" key="3">
    <source>
        <dbReference type="Proteomes" id="UP000324611"/>
    </source>
</evidence>
<accession>A0A5B2VL94</accession>
<keyword evidence="1" id="KW-0732">Signal</keyword>
<dbReference type="PROSITE" id="PS51257">
    <property type="entry name" value="PROKAR_LIPOPROTEIN"/>
    <property type="match status" value="1"/>
</dbReference>
<dbReference type="AlphaFoldDB" id="A0A5B2VL94"/>
<name>A0A5B2VL94_9BACT</name>
<dbReference type="EMBL" id="VUOC01000004">
    <property type="protein sequence ID" value="KAA2239072.1"/>
    <property type="molecule type" value="Genomic_DNA"/>
</dbReference>
<evidence type="ECO:0000256" key="1">
    <source>
        <dbReference type="SAM" id="SignalP"/>
    </source>
</evidence>
<keyword evidence="3" id="KW-1185">Reference proteome</keyword>
<gene>
    <name evidence="2" type="ORF">F0L74_22945</name>
</gene>